<keyword evidence="4 11" id="KW-0812">Transmembrane</keyword>
<dbReference type="FunFam" id="2.70.150.10:FF:000160">
    <property type="entry name" value="Sarcoplasmic/endoplasmic reticulum calcium ATPase 1"/>
    <property type="match status" value="1"/>
</dbReference>
<dbReference type="SMART" id="SM00831">
    <property type="entry name" value="Cation_ATPase_N"/>
    <property type="match status" value="1"/>
</dbReference>
<dbReference type="SUPFAM" id="SSF56784">
    <property type="entry name" value="HAD-like"/>
    <property type="match status" value="1"/>
</dbReference>
<comment type="similarity">
    <text evidence="2">Belongs to the cation transport ATPase (P-type) (TC 3.A.3) family. Type IIA subfamily.</text>
</comment>
<dbReference type="SFLD" id="SFLDS00003">
    <property type="entry name" value="Haloacid_Dehalogenase"/>
    <property type="match status" value="1"/>
</dbReference>
<dbReference type="SUPFAM" id="SSF81653">
    <property type="entry name" value="Calcium ATPase, transduction domain A"/>
    <property type="match status" value="1"/>
</dbReference>
<dbReference type="GO" id="GO:0030007">
    <property type="term" value="P:intracellular potassium ion homeostasis"/>
    <property type="evidence" value="ECO:0007669"/>
    <property type="project" value="TreeGrafter"/>
</dbReference>
<dbReference type="InterPro" id="IPR036412">
    <property type="entry name" value="HAD-like_sf"/>
</dbReference>
<organism evidence="13 14">
    <name type="scientific">Candidatus Desulfobia pelagia</name>
    <dbReference type="NCBI Taxonomy" id="2841692"/>
    <lineage>
        <taxon>Bacteria</taxon>
        <taxon>Pseudomonadati</taxon>
        <taxon>Thermodesulfobacteriota</taxon>
        <taxon>Desulfobulbia</taxon>
        <taxon>Desulfobulbales</taxon>
        <taxon>Desulfobulbaceae</taxon>
        <taxon>Candidatus Desulfobia</taxon>
    </lineage>
</organism>
<dbReference type="Gene3D" id="3.40.50.1000">
    <property type="entry name" value="HAD superfamily/HAD-like"/>
    <property type="match status" value="1"/>
</dbReference>
<dbReference type="AlphaFoldDB" id="A0A8J6NC02"/>
<evidence type="ECO:0000256" key="3">
    <source>
        <dbReference type="ARBA" id="ARBA00022553"/>
    </source>
</evidence>
<dbReference type="Gene3D" id="3.40.1110.10">
    <property type="entry name" value="Calcium-transporting ATPase, cytoplasmic domain N"/>
    <property type="match status" value="1"/>
</dbReference>
<dbReference type="GO" id="GO:0016887">
    <property type="term" value="F:ATP hydrolysis activity"/>
    <property type="evidence" value="ECO:0007669"/>
    <property type="project" value="InterPro"/>
</dbReference>
<dbReference type="FunFam" id="3.40.50.1000:FF:000001">
    <property type="entry name" value="Phospholipid-transporting ATPase IC"/>
    <property type="match status" value="1"/>
</dbReference>
<dbReference type="GO" id="GO:1902600">
    <property type="term" value="P:proton transmembrane transport"/>
    <property type="evidence" value="ECO:0007669"/>
    <property type="project" value="TreeGrafter"/>
</dbReference>
<keyword evidence="9 11" id="KW-1133">Transmembrane helix</keyword>
<evidence type="ECO:0000256" key="7">
    <source>
        <dbReference type="ARBA" id="ARBA00022842"/>
    </source>
</evidence>
<dbReference type="InterPro" id="IPR004014">
    <property type="entry name" value="ATPase_P-typ_cation-transptr_N"/>
</dbReference>
<dbReference type="PANTHER" id="PTHR43294">
    <property type="entry name" value="SODIUM/POTASSIUM-TRANSPORTING ATPASE SUBUNIT ALPHA"/>
    <property type="match status" value="1"/>
</dbReference>
<keyword evidence="3" id="KW-0597">Phosphoprotein</keyword>
<dbReference type="InterPro" id="IPR001757">
    <property type="entry name" value="P_typ_ATPase"/>
</dbReference>
<dbReference type="SUPFAM" id="SSF81660">
    <property type="entry name" value="Metal cation-transporting ATPase, ATP-binding domain N"/>
    <property type="match status" value="1"/>
</dbReference>
<dbReference type="PROSITE" id="PS00154">
    <property type="entry name" value="ATPASE_E1_E2"/>
    <property type="match status" value="1"/>
</dbReference>
<keyword evidence="8" id="KW-1278">Translocase</keyword>
<feature type="transmembrane region" description="Helical" evidence="11">
    <location>
        <begin position="836"/>
        <end position="861"/>
    </location>
</feature>
<feature type="transmembrane region" description="Helical" evidence="11">
    <location>
        <begin position="275"/>
        <end position="301"/>
    </location>
</feature>
<sequence>MTTLIGKHWHHLPAEEVVDLLDSDVEKGLDHFEIKHLQETFGPNALTAKKGKGPFKRFLLQFHQPLIYILIVSGSITALLQEWVDSGVIFGVVLVNAIIGYIQEAKAVNALAALARTMTTEATVLRQGEKKQIPATELVPGDIVLLASGDKVPADLRLLEVKDLRIDESALTGESLPVEKKGGELNPDTLLADRLNMSYASSLVTYGQGTGIVTATGDHTEVGRISELIASADELATPLTRKIAHFSHILLYAILALTVLTVAVGILRGQAPFDMFMAAVALAVGAIPEGLPAAVTITLAIGVSRMAKQRAIIRKLPAVETLGSTTVICSDKTGTLTENQMTVQKIIAGDIAYEVTGAGYNPLVGKILREGNSFDLAKAPALVECLYAGILCNDSQLLNKDKTWYIQGDPTEGALFVPAIKGGIDLAEQKNRFPRLDVLPFESEHQYMATLHTSEGNSKQRIYIKGAVEAVLARCSNQLDSGGGGSALDANKIISQVEHMAKMGLRVLAFAQKERAAADGITHDDVRSDLVFIGLMAMIDPPRAEAIQAIKVCQNAGISVKMITGDHAVTAAAIARQIGLNGMKAVHGDSPRVLTGSDLAALSDRELIEEAEKTAVFARVAPEQKLRLVEALQSRGHVVAMTGDGVNDAPALKQADIGVAMGITGTEVSKEAADMVLTDDNFSSIEAAVEEGRGVFDNLTKFIVWTLPTNLGEGLVIMTAVFFGATLPILPVQILWINMTTAGFLGLMLAFEPKEPGIMTRLPRNPKTPILTKTLIGRILLVGGLLLGASFALFQWELARGADVAQARTVAVNVFVVMELFYLFNCRSLTKSVFQLGFFSNMWVFGGVAVMLLLQLAYTYFPVMNRLFQSAPIGLGAWVNIVAAGIVAFAIVEFEKGLRARFPGKSDKDLRSTLVRI</sequence>
<keyword evidence="6" id="KW-0067">ATP-binding</keyword>
<evidence type="ECO:0000313" key="13">
    <source>
        <dbReference type="EMBL" id="MBC8317280.1"/>
    </source>
</evidence>
<dbReference type="PRINTS" id="PR00119">
    <property type="entry name" value="CATATPASE"/>
</dbReference>
<feature type="transmembrane region" description="Helical" evidence="11">
    <location>
        <begin position="770"/>
        <end position="793"/>
    </location>
</feature>
<evidence type="ECO:0000256" key="1">
    <source>
        <dbReference type="ARBA" id="ARBA00004127"/>
    </source>
</evidence>
<dbReference type="InterPro" id="IPR050510">
    <property type="entry name" value="Cation_transp_ATPase_P-type"/>
</dbReference>
<comment type="subcellular location">
    <subcellularLocation>
        <location evidence="1">Endomembrane system</location>
        <topology evidence="1">Multi-pass membrane protein</topology>
    </subcellularLocation>
</comment>
<dbReference type="Gene3D" id="2.70.150.10">
    <property type="entry name" value="Calcium-transporting ATPase, cytoplasmic transduction domain A"/>
    <property type="match status" value="1"/>
</dbReference>
<dbReference type="GO" id="GO:0006883">
    <property type="term" value="P:intracellular sodium ion homeostasis"/>
    <property type="evidence" value="ECO:0007669"/>
    <property type="project" value="TreeGrafter"/>
</dbReference>
<evidence type="ECO:0000256" key="6">
    <source>
        <dbReference type="ARBA" id="ARBA00022840"/>
    </source>
</evidence>
<dbReference type="InterPro" id="IPR006068">
    <property type="entry name" value="ATPase_P-typ_cation-transptr_C"/>
</dbReference>
<feature type="transmembrane region" description="Helical" evidence="11">
    <location>
        <begin position="702"/>
        <end position="723"/>
    </location>
</feature>
<dbReference type="SUPFAM" id="SSF81665">
    <property type="entry name" value="Calcium ATPase, transmembrane domain M"/>
    <property type="match status" value="1"/>
</dbReference>
<dbReference type="InterPro" id="IPR023298">
    <property type="entry name" value="ATPase_P-typ_TM_dom_sf"/>
</dbReference>
<dbReference type="GO" id="GO:0036376">
    <property type="term" value="P:sodium ion export across plasma membrane"/>
    <property type="evidence" value="ECO:0007669"/>
    <property type="project" value="TreeGrafter"/>
</dbReference>
<evidence type="ECO:0000256" key="9">
    <source>
        <dbReference type="ARBA" id="ARBA00022989"/>
    </source>
</evidence>
<dbReference type="InterPro" id="IPR059000">
    <property type="entry name" value="ATPase_P-type_domA"/>
</dbReference>
<feature type="transmembrane region" description="Helical" evidence="11">
    <location>
        <begin position="805"/>
        <end position="824"/>
    </location>
</feature>
<dbReference type="SFLD" id="SFLDF00027">
    <property type="entry name" value="p-type_atpase"/>
    <property type="match status" value="1"/>
</dbReference>
<dbReference type="InterPro" id="IPR023299">
    <property type="entry name" value="ATPase_P-typ_cyto_dom_N"/>
</dbReference>
<dbReference type="EMBL" id="JACNJZ010000080">
    <property type="protein sequence ID" value="MBC8317280.1"/>
    <property type="molecule type" value="Genomic_DNA"/>
</dbReference>
<evidence type="ECO:0000256" key="10">
    <source>
        <dbReference type="ARBA" id="ARBA00023136"/>
    </source>
</evidence>
<dbReference type="NCBIfam" id="TIGR01494">
    <property type="entry name" value="ATPase_P-type"/>
    <property type="match status" value="3"/>
</dbReference>
<evidence type="ECO:0000256" key="4">
    <source>
        <dbReference type="ARBA" id="ARBA00022692"/>
    </source>
</evidence>
<feature type="transmembrane region" description="Helical" evidence="11">
    <location>
        <begin position="58"/>
        <end position="80"/>
    </location>
</feature>
<dbReference type="InterPro" id="IPR023214">
    <property type="entry name" value="HAD_sf"/>
</dbReference>
<evidence type="ECO:0000259" key="12">
    <source>
        <dbReference type="SMART" id="SM00831"/>
    </source>
</evidence>
<evidence type="ECO:0000256" key="5">
    <source>
        <dbReference type="ARBA" id="ARBA00022741"/>
    </source>
</evidence>
<feature type="transmembrane region" description="Helical" evidence="11">
    <location>
        <begin position="729"/>
        <end position="750"/>
    </location>
</feature>
<gene>
    <name evidence="13" type="ORF">H8E41_05200</name>
</gene>
<dbReference type="Gene3D" id="1.20.1110.10">
    <property type="entry name" value="Calcium-transporting ATPase, transmembrane domain"/>
    <property type="match status" value="1"/>
</dbReference>
<dbReference type="Pfam" id="PF13246">
    <property type="entry name" value="Cation_ATPase"/>
    <property type="match status" value="1"/>
</dbReference>
<evidence type="ECO:0000256" key="2">
    <source>
        <dbReference type="ARBA" id="ARBA00005675"/>
    </source>
</evidence>
<dbReference type="Proteomes" id="UP000614424">
    <property type="component" value="Unassembled WGS sequence"/>
</dbReference>
<dbReference type="Pfam" id="PF00122">
    <property type="entry name" value="E1-E2_ATPase"/>
    <property type="match status" value="1"/>
</dbReference>
<dbReference type="PANTHER" id="PTHR43294:SF20">
    <property type="entry name" value="P-TYPE ATPASE"/>
    <property type="match status" value="1"/>
</dbReference>
<dbReference type="FunFam" id="3.40.50.1000:FF:000028">
    <property type="entry name" value="Calcium-transporting P-type ATPase, putative"/>
    <property type="match status" value="1"/>
</dbReference>
<dbReference type="Pfam" id="PF00690">
    <property type="entry name" value="Cation_ATPase_N"/>
    <property type="match status" value="1"/>
</dbReference>
<dbReference type="Pfam" id="PF00689">
    <property type="entry name" value="Cation_ATPase_C"/>
    <property type="match status" value="1"/>
</dbReference>
<dbReference type="GO" id="GO:0005391">
    <property type="term" value="F:P-type sodium:potassium-exchanging transporter activity"/>
    <property type="evidence" value="ECO:0007669"/>
    <property type="project" value="TreeGrafter"/>
</dbReference>
<dbReference type="InterPro" id="IPR044492">
    <property type="entry name" value="P_typ_ATPase_HD_dom"/>
</dbReference>
<reference evidence="13 14" key="1">
    <citation type="submission" date="2020-08" db="EMBL/GenBank/DDBJ databases">
        <title>Bridging the membrane lipid divide: bacteria of the FCB group superphylum have the potential to synthesize archaeal ether lipids.</title>
        <authorList>
            <person name="Villanueva L."/>
            <person name="Von Meijenfeldt F.A.B."/>
            <person name="Westbye A.B."/>
            <person name="Yadav S."/>
            <person name="Hopmans E.C."/>
            <person name="Dutilh B.E."/>
            <person name="Sinninghe Damste J.S."/>
        </authorList>
    </citation>
    <scope>NUCLEOTIDE SEQUENCE [LARGE SCALE GENOMIC DNA]</scope>
    <source>
        <strain evidence="13">NIOZ-UU47</strain>
    </source>
</reference>
<dbReference type="GO" id="GO:0005886">
    <property type="term" value="C:plasma membrane"/>
    <property type="evidence" value="ECO:0007669"/>
    <property type="project" value="TreeGrafter"/>
</dbReference>
<comment type="caution">
    <text evidence="13">The sequence shown here is derived from an EMBL/GenBank/DDBJ whole genome shotgun (WGS) entry which is preliminary data.</text>
</comment>
<evidence type="ECO:0000256" key="8">
    <source>
        <dbReference type="ARBA" id="ARBA00022967"/>
    </source>
</evidence>
<dbReference type="InterPro" id="IPR008250">
    <property type="entry name" value="ATPase_P-typ_transduc_dom_A_sf"/>
</dbReference>
<feature type="transmembrane region" description="Helical" evidence="11">
    <location>
        <begin position="249"/>
        <end position="269"/>
    </location>
</feature>
<feature type="transmembrane region" description="Helical" evidence="11">
    <location>
        <begin position="873"/>
        <end position="892"/>
    </location>
</feature>
<evidence type="ECO:0000313" key="14">
    <source>
        <dbReference type="Proteomes" id="UP000614424"/>
    </source>
</evidence>
<name>A0A8J6NC02_9BACT</name>
<feature type="transmembrane region" description="Helical" evidence="11">
    <location>
        <begin position="86"/>
        <end position="102"/>
    </location>
</feature>
<dbReference type="SFLD" id="SFLDG00002">
    <property type="entry name" value="C1.7:_P-type_atpase_like"/>
    <property type="match status" value="1"/>
</dbReference>
<dbReference type="InterPro" id="IPR018303">
    <property type="entry name" value="ATPase_P-typ_P_site"/>
</dbReference>
<evidence type="ECO:0000256" key="11">
    <source>
        <dbReference type="SAM" id="Phobius"/>
    </source>
</evidence>
<keyword evidence="5" id="KW-0547">Nucleotide-binding</keyword>
<dbReference type="GO" id="GO:0005524">
    <property type="term" value="F:ATP binding"/>
    <property type="evidence" value="ECO:0007669"/>
    <property type="project" value="UniProtKB-KW"/>
</dbReference>
<protein>
    <submittedName>
        <fullName evidence="13">Cation-transporting P-type ATPase</fullName>
    </submittedName>
</protein>
<dbReference type="PRINTS" id="PR00120">
    <property type="entry name" value="HATPASE"/>
</dbReference>
<dbReference type="Pfam" id="PF08282">
    <property type="entry name" value="Hydrolase_3"/>
    <property type="match status" value="1"/>
</dbReference>
<dbReference type="GO" id="GO:0012505">
    <property type="term" value="C:endomembrane system"/>
    <property type="evidence" value="ECO:0007669"/>
    <property type="project" value="UniProtKB-SubCell"/>
</dbReference>
<dbReference type="GO" id="GO:1990573">
    <property type="term" value="P:potassium ion import across plasma membrane"/>
    <property type="evidence" value="ECO:0007669"/>
    <property type="project" value="TreeGrafter"/>
</dbReference>
<dbReference type="CDD" id="cd02080">
    <property type="entry name" value="P-type_ATPase_cation"/>
    <property type="match status" value="1"/>
</dbReference>
<accession>A0A8J6NC02</accession>
<feature type="domain" description="Cation-transporting P-type ATPase N-terminal" evidence="12">
    <location>
        <begin position="8"/>
        <end position="82"/>
    </location>
</feature>
<proteinExistence type="inferred from homology"/>
<keyword evidence="10 11" id="KW-0472">Membrane</keyword>
<keyword evidence="7" id="KW-0460">Magnesium</keyword>